<keyword evidence="6" id="KW-0472">Membrane</keyword>
<dbReference type="InterPro" id="IPR019609">
    <property type="entry name" value="Variant_surf_glycoprt_trypan_C"/>
</dbReference>
<keyword evidence="5 10" id="KW-0732">Signal</keyword>
<organism evidence="13">
    <name type="scientific">Trypanosoma brucei</name>
    <dbReference type="NCBI Taxonomy" id="5691"/>
    <lineage>
        <taxon>Eukaryota</taxon>
        <taxon>Discoba</taxon>
        <taxon>Euglenozoa</taxon>
        <taxon>Kinetoplastea</taxon>
        <taxon>Metakinetoplastina</taxon>
        <taxon>Trypanosomatida</taxon>
        <taxon>Trypanosomatidae</taxon>
        <taxon>Trypanosoma</taxon>
    </lineage>
</organism>
<feature type="signal peptide" evidence="10">
    <location>
        <begin position="1"/>
        <end position="26"/>
    </location>
</feature>
<evidence type="ECO:0000256" key="4">
    <source>
        <dbReference type="ARBA" id="ARBA00022622"/>
    </source>
</evidence>
<keyword evidence="8" id="KW-0449">Lipoprotein</keyword>
<reference evidence="13" key="2">
    <citation type="journal article" date="2014" name="Mol. Biochem. Parasitol.">
        <title>Capturing the variant surface glycoprotein repertoire (the VSGnome) of Trypanosoma brucei Lister 427.</title>
        <authorList>
            <person name="Cross G.A."/>
            <person name="Kim H.S."/>
            <person name="Wickstead B."/>
        </authorList>
    </citation>
    <scope>NUCLEOTIDE SEQUENCE</scope>
    <source>
        <strain evidence="13">Lister 427</strain>
    </source>
</reference>
<evidence type="ECO:0000256" key="3">
    <source>
        <dbReference type="ARBA" id="ARBA00022475"/>
    </source>
</evidence>
<comment type="function">
    <text evidence="1">VSG forms a coat on the surface of the parasite. The trypanosome evades the immune response of the host by expressing a series of antigenically distinct VSGs from an estimated 1000 VSG genes.</text>
</comment>
<dbReference type="VEuPathDB" id="TriTrypDB:Tb427_000220500"/>
<dbReference type="GO" id="GO:0005886">
    <property type="term" value="C:plasma membrane"/>
    <property type="evidence" value="ECO:0007669"/>
    <property type="project" value="UniProtKB-SubCell"/>
</dbReference>
<dbReference type="Pfam" id="PF10659">
    <property type="entry name" value="Trypan_glycop_C"/>
    <property type="match status" value="1"/>
</dbReference>
<name>M4SVY4_9TRYP</name>
<keyword evidence="3" id="KW-1003">Cell membrane</keyword>
<keyword evidence="7" id="KW-0325">Glycoprotein</keyword>
<feature type="domain" description="Trypanosome variant surface glycoprotein B-type N-terminal" evidence="12">
    <location>
        <begin position="18"/>
        <end position="360"/>
    </location>
</feature>
<evidence type="ECO:0000256" key="1">
    <source>
        <dbReference type="ARBA" id="ARBA00002523"/>
    </source>
</evidence>
<evidence type="ECO:0000256" key="2">
    <source>
        <dbReference type="ARBA" id="ARBA00004609"/>
    </source>
</evidence>
<feature type="region of interest" description="Disordered" evidence="9">
    <location>
        <begin position="400"/>
        <end position="447"/>
    </location>
</feature>
<dbReference type="AlphaFoldDB" id="M4SVY4"/>
<dbReference type="InterPro" id="IPR025932">
    <property type="entry name" value="Trypano_VSG_B_N_dom"/>
</dbReference>
<dbReference type="EMBL" id="KC612763">
    <property type="protein sequence ID" value="AGH60194.1"/>
    <property type="molecule type" value="Genomic_DNA"/>
</dbReference>
<evidence type="ECO:0000256" key="7">
    <source>
        <dbReference type="ARBA" id="ARBA00023180"/>
    </source>
</evidence>
<accession>M4SVY4</accession>
<feature type="chain" id="PRO_5004058425" evidence="10">
    <location>
        <begin position="27"/>
        <end position="447"/>
    </location>
</feature>
<proteinExistence type="predicted"/>
<evidence type="ECO:0000256" key="9">
    <source>
        <dbReference type="SAM" id="MobiDB-lite"/>
    </source>
</evidence>
<keyword evidence="4" id="KW-0336">GPI-anchor</keyword>
<feature type="compositionally biased region" description="Basic and acidic residues" evidence="9">
    <location>
        <begin position="436"/>
        <end position="447"/>
    </location>
</feature>
<dbReference type="GO" id="GO:0098552">
    <property type="term" value="C:side of membrane"/>
    <property type="evidence" value="ECO:0007669"/>
    <property type="project" value="UniProtKB-KW"/>
</dbReference>
<feature type="compositionally biased region" description="Low complexity" evidence="9">
    <location>
        <begin position="413"/>
        <end position="427"/>
    </location>
</feature>
<evidence type="ECO:0000313" key="13">
    <source>
        <dbReference type="EMBL" id="AGH60194.1"/>
    </source>
</evidence>
<feature type="domain" description="Trypanosome variant surface glycoprotein C-terminal" evidence="11">
    <location>
        <begin position="379"/>
        <end position="447"/>
    </location>
</feature>
<reference evidence="13" key="1">
    <citation type="submission" date="2013-02" db="EMBL/GenBank/DDBJ databases">
        <authorList>
            <person name="Cross G.A.M."/>
            <person name="Kim H.-S."/>
            <person name="Wickstead B."/>
        </authorList>
    </citation>
    <scope>NUCLEOTIDE SEQUENCE</scope>
    <source>
        <strain evidence="13">Lister 427</strain>
    </source>
</reference>
<evidence type="ECO:0000259" key="12">
    <source>
        <dbReference type="Pfam" id="PF13206"/>
    </source>
</evidence>
<comment type="subcellular location">
    <subcellularLocation>
        <location evidence="2">Cell membrane</location>
        <topology evidence="2">Lipid-anchor</topology>
        <topology evidence="2">GPI-anchor</topology>
    </subcellularLocation>
</comment>
<evidence type="ECO:0000256" key="6">
    <source>
        <dbReference type="ARBA" id="ARBA00023136"/>
    </source>
</evidence>
<evidence type="ECO:0000256" key="10">
    <source>
        <dbReference type="SAM" id="SignalP"/>
    </source>
</evidence>
<sequence length="447" mass="46943">MAYKLTCCAIQSMALATLIAVRPTAAVDGDNGENTLEFNALCRLLRAAQAGLQESSDTLPAGIEKTFNDIAMAAKLAYTNTTAMGTELKALQEDKKKWPQYLPDTPSTDRTKRAINHTYLLAEKIRSAANTDIENHKISIAEANKLLGEAVSGKKVFPPNYNDDGNFLTAATSADVFGPMAGTAKNCGGTGGGSGNGNNVGRTLVNDIVCLCCVTASGSKKLCGKKTGSANQASPGYDNPGSSIKAAFAGVMALCPKRQTRTTTAELQALLAAVENLIGRQAGEATTADDNAAYILGLADNQATGCTGADKQVCVNYKLQLAGSSATGIPWRNKIQEAITKAGSDSTLRTKLAQAESTLEHINNTMWQAYDTAFVAAECKQQKPKKTCEEKGCKWNGTQTDGTCEAKEREEQANTAGTGDGAAAGCARHQNQPDCANDKTGEKQNCA</sequence>
<dbReference type="Pfam" id="PF13206">
    <property type="entry name" value="VSG_B"/>
    <property type="match status" value="1"/>
</dbReference>
<evidence type="ECO:0000256" key="8">
    <source>
        <dbReference type="ARBA" id="ARBA00023288"/>
    </source>
</evidence>
<evidence type="ECO:0000259" key="11">
    <source>
        <dbReference type="Pfam" id="PF10659"/>
    </source>
</evidence>
<protein>
    <submittedName>
        <fullName evidence="13">Variant surface glycoprotein 1259</fullName>
    </submittedName>
</protein>
<evidence type="ECO:0000256" key="5">
    <source>
        <dbReference type="ARBA" id="ARBA00022729"/>
    </source>
</evidence>